<protein>
    <submittedName>
        <fullName evidence="2">Uncharacterized protein</fullName>
    </submittedName>
</protein>
<reference evidence="2 3" key="1">
    <citation type="submission" date="2017-10" db="EMBL/GenBank/DDBJ databases">
        <title>Nyctiphanis sp. nov., isolated from the stomach of the euphausiid Nyctiphanes simplex (Hansen, 1911) in the Gulf of California.</title>
        <authorList>
            <person name="Gomez-Gil B."/>
            <person name="Aguilar-Mendez M."/>
            <person name="Lopez-Cortes A."/>
            <person name="Gomez-Gutierrez J."/>
            <person name="Roque A."/>
            <person name="Lang E."/>
            <person name="Gonzalez-Castillo A."/>
        </authorList>
    </citation>
    <scope>NUCLEOTIDE SEQUENCE [LARGE SCALE GENOMIC DNA]</scope>
    <source>
        <strain evidence="2 3">CAIM 600</strain>
    </source>
</reference>
<proteinExistence type="predicted"/>
<keyword evidence="3" id="KW-1185">Reference proteome</keyword>
<dbReference type="Proteomes" id="UP000290287">
    <property type="component" value="Unassembled WGS sequence"/>
</dbReference>
<dbReference type="EMBL" id="PEIB01000031">
    <property type="protein sequence ID" value="RXJ71819.1"/>
    <property type="molecule type" value="Genomic_DNA"/>
</dbReference>
<sequence length="79" mass="9107">MESFCETCNAYTKHTQHFQEKKDRYPNTFWGGVKKVIWETFIIGGSTDMLVKKLDELDLVVTCKTCGTKKIENQGRDGE</sequence>
<accession>A0A4Q0YNN2</accession>
<dbReference type="EMBL" id="PEIB01000018">
    <property type="protein sequence ID" value="RXJ72570.1"/>
    <property type="molecule type" value="Genomic_DNA"/>
</dbReference>
<dbReference type="RefSeq" id="WP_129122920.1">
    <property type="nucleotide sequence ID" value="NZ_PEIB01000018.1"/>
</dbReference>
<gene>
    <name evidence="2" type="ORF">CS022_14760</name>
    <name evidence="1" type="ORF">CS022_19305</name>
</gene>
<organism evidence="2 3">
    <name type="scientific">Veronia nyctiphanis</name>
    <dbReference type="NCBI Taxonomy" id="1278244"/>
    <lineage>
        <taxon>Bacteria</taxon>
        <taxon>Pseudomonadati</taxon>
        <taxon>Pseudomonadota</taxon>
        <taxon>Gammaproteobacteria</taxon>
        <taxon>Vibrionales</taxon>
        <taxon>Vibrionaceae</taxon>
        <taxon>Veronia</taxon>
    </lineage>
</organism>
<evidence type="ECO:0000313" key="3">
    <source>
        <dbReference type="Proteomes" id="UP000290287"/>
    </source>
</evidence>
<comment type="caution">
    <text evidence="2">The sequence shown here is derived from an EMBL/GenBank/DDBJ whole genome shotgun (WGS) entry which is preliminary data.</text>
</comment>
<name>A0A4Q0YNN2_9GAMM</name>
<dbReference type="AlphaFoldDB" id="A0A4Q0YNN2"/>
<dbReference type="OrthoDB" id="5917729at2"/>
<evidence type="ECO:0000313" key="2">
    <source>
        <dbReference type="EMBL" id="RXJ72570.1"/>
    </source>
</evidence>
<evidence type="ECO:0000313" key="1">
    <source>
        <dbReference type="EMBL" id="RXJ71819.1"/>
    </source>
</evidence>